<dbReference type="AlphaFoldDB" id="A0A8J6TSW0"/>
<feature type="coiled-coil region" evidence="1">
    <location>
        <begin position="508"/>
        <end position="562"/>
    </location>
</feature>
<keyword evidence="3" id="KW-1185">Reference proteome</keyword>
<sequence>MESTAFLEELKALTSQEDVISAGREVNELNARFEDYVIEEERKLQIAQLDAEEKGEEIPENLELLQLKEAFKEELRAFREKRKTLVDAKNAEESTNLAKKRTLINKLRETIQNEENIGAAFGALKEIQESWKEIGDIPREKRDEIQTEYSRLIEDFFYNINIYKQLKDHDLKRNTQMKQEVIEKLKTLSGLASVKEIEHQLKALQNDWEDIGPVSNDEWELLKDEYWKAVHACYTKINTHYEEQRAVLTKNLEAKQELLNTITAVVAAIPETTDLKFWEETTGKILHFQEDWKKIGFGPRKENEEIWLLFRAQCDRFFELKKEFFGDIQQEFDKIAEKKKELIAKANELKESTDWKNTANQLVQLQKRWKEIGNAGQRNEQRLWKQFRGACDVFFDNRQKHFEAADAEFETNLAAKNDIIGKINAYVIPEDKKQALNDLKQFASDFNAVGKVPMKQKDTVYNAFKTALDKHYAELKLEGDEKNKVMFQARLDTLAGSPDSGRLFAREKADLRKRIDQLNHDILQLENNLGFFAKSKGADALKKEVEKKIEKAKDEIVAIRQKIKLIPNE</sequence>
<proteinExistence type="predicted"/>
<name>A0A8J6TSW0_9FLAO</name>
<keyword evidence="1" id="KW-0175">Coiled coil</keyword>
<evidence type="ECO:0000256" key="1">
    <source>
        <dbReference type="SAM" id="Coils"/>
    </source>
</evidence>
<evidence type="ECO:0000313" key="2">
    <source>
        <dbReference type="EMBL" id="MBC9811904.1"/>
    </source>
</evidence>
<feature type="coiled-coil region" evidence="1">
    <location>
        <begin position="61"/>
        <end position="117"/>
    </location>
</feature>
<organism evidence="2 3">
    <name type="scientific">Taishania pollutisoli</name>
    <dbReference type="NCBI Taxonomy" id="2766479"/>
    <lineage>
        <taxon>Bacteria</taxon>
        <taxon>Pseudomonadati</taxon>
        <taxon>Bacteroidota</taxon>
        <taxon>Flavobacteriia</taxon>
        <taxon>Flavobacteriales</taxon>
        <taxon>Crocinitomicaceae</taxon>
        <taxon>Taishania</taxon>
    </lineage>
</organism>
<dbReference type="Proteomes" id="UP000652681">
    <property type="component" value="Unassembled WGS sequence"/>
</dbReference>
<accession>A0A8J6TSW0</accession>
<gene>
    <name evidence="2" type="ORF">H9Y05_05380</name>
</gene>
<dbReference type="RefSeq" id="WP_216713707.1">
    <property type="nucleotide sequence ID" value="NZ_JACVEL010000003.1"/>
</dbReference>
<protein>
    <submittedName>
        <fullName evidence="2">DUF349 domain-containing protein</fullName>
    </submittedName>
</protein>
<evidence type="ECO:0000313" key="3">
    <source>
        <dbReference type="Proteomes" id="UP000652681"/>
    </source>
</evidence>
<dbReference type="InterPro" id="IPR007139">
    <property type="entry name" value="DUF349"/>
</dbReference>
<reference evidence="2" key="1">
    <citation type="submission" date="2020-09" db="EMBL/GenBank/DDBJ databases">
        <title>Taishania pollutisoli gen. nov., sp. nov., Isolated from Tetrabromobisphenol A-Contaminated Soil.</title>
        <authorList>
            <person name="Chen Q."/>
        </authorList>
    </citation>
    <scope>NUCLEOTIDE SEQUENCE</scope>
    <source>
        <strain evidence="2">CZZ-1</strain>
    </source>
</reference>
<dbReference type="EMBL" id="JACVEL010000003">
    <property type="protein sequence ID" value="MBC9811904.1"/>
    <property type="molecule type" value="Genomic_DNA"/>
</dbReference>
<dbReference type="Pfam" id="PF03993">
    <property type="entry name" value="DUF349"/>
    <property type="match status" value="5"/>
</dbReference>
<comment type="caution">
    <text evidence="2">The sequence shown here is derived from an EMBL/GenBank/DDBJ whole genome shotgun (WGS) entry which is preliminary data.</text>
</comment>